<evidence type="ECO:0000256" key="2">
    <source>
        <dbReference type="SAM" id="Phobius"/>
    </source>
</evidence>
<accession>A0A517P2X3</accession>
<protein>
    <submittedName>
        <fullName evidence="3">Uncharacterized protein</fullName>
    </submittedName>
</protein>
<sequence length="102" mass="11891">MPTRRSPEWRSQKWCKKAAKNEKQMRMHYDRDGKINDRKYQDAETVELSKMNRMNPYDPPNLQPVDDDASRDRRAAEADDMPKWLLVGLVILVLAGIAASLF</sequence>
<organism evidence="3 4">
    <name type="scientific">Stieleria marina</name>
    <dbReference type="NCBI Taxonomy" id="1930275"/>
    <lineage>
        <taxon>Bacteria</taxon>
        <taxon>Pseudomonadati</taxon>
        <taxon>Planctomycetota</taxon>
        <taxon>Planctomycetia</taxon>
        <taxon>Pirellulales</taxon>
        <taxon>Pirellulaceae</taxon>
        <taxon>Stieleria</taxon>
    </lineage>
</organism>
<feature type="compositionally biased region" description="Basic and acidic residues" evidence="1">
    <location>
        <begin position="1"/>
        <end position="11"/>
    </location>
</feature>
<dbReference type="Proteomes" id="UP000319817">
    <property type="component" value="Chromosome"/>
</dbReference>
<feature type="region of interest" description="Disordered" evidence="1">
    <location>
        <begin position="50"/>
        <end position="75"/>
    </location>
</feature>
<keyword evidence="2" id="KW-1133">Transmembrane helix</keyword>
<proteinExistence type="predicted"/>
<name>A0A517P2X3_9BACT</name>
<gene>
    <name evidence="3" type="ORF">K239x_57180</name>
</gene>
<feature type="region of interest" description="Disordered" evidence="1">
    <location>
        <begin position="1"/>
        <end position="23"/>
    </location>
</feature>
<feature type="transmembrane region" description="Helical" evidence="2">
    <location>
        <begin position="84"/>
        <end position="101"/>
    </location>
</feature>
<reference evidence="3 4" key="1">
    <citation type="submission" date="2019-02" db="EMBL/GenBank/DDBJ databases">
        <title>Deep-cultivation of Planctomycetes and their phenomic and genomic characterization uncovers novel biology.</title>
        <authorList>
            <person name="Wiegand S."/>
            <person name="Jogler M."/>
            <person name="Boedeker C."/>
            <person name="Pinto D."/>
            <person name="Vollmers J."/>
            <person name="Rivas-Marin E."/>
            <person name="Kohn T."/>
            <person name="Peeters S.H."/>
            <person name="Heuer A."/>
            <person name="Rast P."/>
            <person name="Oberbeckmann S."/>
            <person name="Bunk B."/>
            <person name="Jeske O."/>
            <person name="Meyerdierks A."/>
            <person name="Storesund J.E."/>
            <person name="Kallscheuer N."/>
            <person name="Luecker S."/>
            <person name="Lage O.M."/>
            <person name="Pohl T."/>
            <person name="Merkel B.J."/>
            <person name="Hornburger P."/>
            <person name="Mueller R.-W."/>
            <person name="Bruemmer F."/>
            <person name="Labrenz M."/>
            <person name="Spormann A.M."/>
            <person name="Op den Camp H."/>
            <person name="Overmann J."/>
            <person name="Amann R."/>
            <person name="Jetten M.S.M."/>
            <person name="Mascher T."/>
            <person name="Medema M.H."/>
            <person name="Devos D.P."/>
            <person name="Kaster A.-K."/>
            <person name="Ovreas L."/>
            <person name="Rohde M."/>
            <person name="Galperin M.Y."/>
            <person name="Jogler C."/>
        </authorList>
    </citation>
    <scope>NUCLEOTIDE SEQUENCE [LARGE SCALE GENOMIC DNA]</scope>
    <source>
        <strain evidence="3 4">K23_9</strain>
    </source>
</reference>
<keyword evidence="2" id="KW-0472">Membrane</keyword>
<keyword evidence="2" id="KW-0812">Transmembrane</keyword>
<evidence type="ECO:0000313" key="3">
    <source>
        <dbReference type="EMBL" id="QDT13698.1"/>
    </source>
</evidence>
<dbReference type="EMBL" id="CP036526">
    <property type="protein sequence ID" value="QDT13698.1"/>
    <property type="molecule type" value="Genomic_DNA"/>
</dbReference>
<evidence type="ECO:0000256" key="1">
    <source>
        <dbReference type="SAM" id="MobiDB-lite"/>
    </source>
</evidence>
<keyword evidence="4" id="KW-1185">Reference proteome</keyword>
<evidence type="ECO:0000313" key="4">
    <source>
        <dbReference type="Proteomes" id="UP000319817"/>
    </source>
</evidence>
<dbReference type="AlphaFoldDB" id="A0A517P2X3"/>